<dbReference type="PANTHER" id="PTHR15032:SF4">
    <property type="entry name" value="N-ACYL-PHOSPHATIDYLETHANOLAMINE-HYDROLYZING PHOSPHOLIPASE D"/>
    <property type="match status" value="1"/>
</dbReference>
<proteinExistence type="predicted"/>
<reference evidence="2 3" key="1">
    <citation type="submission" date="2019-04" db="EMBL/GenBank/DDBJ databases">
        <title>Niastella caeni sp. nov., isolated from activated sludge.</title>
        <authorList>
            <person name="Sheng M."/>
        </authorList>
    </citation>
    <scope>NUCLEOTIDE SEQUENCE [LARGE SCALE GENOMIC DNA]</scope>
    <source>
        <strain evidence="2 3">HX-2-15</strain>
    </source>
</reference>
<evidence type="ECO:0000259" key="1">
    <source>
        <dbReference type="Pfam" id="PF12706"/>
    </source>
</evidence>
<gene>
    <name evidence="2" type="ORF">FAM09_03385</name>
</gene>
<keyword evidence="3" id="KW-1185">Reference proteome</keyword>
<dbReference type="SUPFAM" id="SSF56281">
    <property type="entry name" value="Metallo-hydrolase/oxidoreductase"/>
    <property type="match status" value="1"/>
</dbReference>
<dbReference type="InterPro" id="IPR001279">
    <property type="entry name" value="Metallo-B-lactamas"/>
</dbReference>
<sequence length="334" mass="37479">MKFLYPAVKEGKKYLNPVPTKVDTGGNMLGVLWKFLTNSAETFPKQKLGPFSTDVSIYQQPAASGLRITWVGHSSLLIEIDGLRLLTDPVWSKRASFSSRIGPQRFFPAPLAIKDLPPLDAIIISHDHYDHLDRSVIPQFAASNVPFYCSLGVAQYLMAWGIQKERITELNWTDSRTIANNCTITALPARHFSGRSLFNRFETLWSSFAIKTATHNIYYGADSGWFDGFHEIGEAYGPFDITMLEVGAYNENWADIHMGPDNAIKAHVALKGKLLLPIHWGTFNLALHPWKEPVERLMELAAQMNIPLFLPKPGEPTVATGKAYTSQWWESAKT</sequence>
<dbReference type="EMBL" id="STFF01000001">
    <property type="protein sequence ID" value="THU42024.1"/>
    <property type="molecule type" value="Genomic_DNA"/>
</dbReference>
<dbReference type="Pfam" id="PF12706">
    <property type="entry name" value="Lactamase_B_2"/>
    <property type="match status" value="1"/>
</dbReference>
<name>A0A4S8I433_9BACT</name>
<dbReference type="Proteomes" id="UP000306918">
    <property type="component" value="Unassembled WGS sequence"/>
</dbReference>
<feature type="domain" description="Metallo-beta-lactamase" evidence="1">
    <location>
        <begin position="84"/>
        <end position="280"/>
    </location>
</feature>
<evidence type="ECO:0000313" key="3">
    <source>
        <dbReference type="Proteomes" id="UP000306918"/>
    </source>
</evidence>
<dbReference type="GO" id="GO:0016787">
    <property type="term" value="F:hydrolase activity"/>
    <property type="evidence" value="ECO:0007669"/>
    <property type="project" value="UniProtKB-KW"/>
</dbReference>
<evidence type="ECO:0000313" key="2">
    <source>
        <dbReference type="EMBL" id="THU42024.1"/>
    </source>
</evidence>
<dbReference type="AlphaFoldDB" id="A0A4S8I433"/>
<organism evidence="2 3">
    <name type="scientific">Niastella caeni</name>
    <dbReference type="NCBI Taxonomy" id="2569763"/>
    <lineage>
        <taxon>Bacteria</taxon>
        <taxon>Pseudomonadati</taxon>
        <taxon>Bacteroidota</taxon>
        <taxon>Chitinophagia</taxon>
        <taxon>Chitinophagales</taxon>
        <taxon>Chitinophagaceae</taxon>
        <taxon>Niastella</taxon>
    </lineage>
</organism>
<accession>A0A4S8I433</accession>
<keyword evidence="2" id="KW-0378">Hydrolase</keyword>
<dbReference type="InterPro" id="IPR036866">
    <property type="entry name" value="RibonucZ/Hydroxyglut_hydro"/>
</dbReference>
<protein>
    <submittedName>
        <fullName evidence="2">MBL fold metallo-hydrolase</fullName>
    </submittedName>
</protein>
<comment type="caution">
    <text evidence="2">The sequence shown here is derived from an EMBL/GenBank/DDBJ whole genome shotgun (WGS) entry which is preliminary data.</text>
</comment>
<dbReference type="PANTHER" id="PTHR15032">
    <property type="entry name" value="N-ACYL-PHOSPHATIDYLETHANOLAMINE-HYDROLYZING PHOSPHOLIPASE D"/>
    <property type="match status" value="1"/>
</dbReference>
<dbReference type="GO" id="GO:0005737">
    <property type="term" value="C:cytoplasm"/>
    <property type="evidence" value="ECO:0007669"/>
    <property type="project" value="TreeGrafter"/>
</dbReference>
<dbReference type="OrthoDB" id="9805728at2"/>
<dbReference type="Gene3D" id="3.60.15.10">
    <property type="entry name" value="Ribonuclease Z/Hydroxyacylglutathione hydrolase-like"/>
    <property type="match status" value="1"/>
</dbReference>